<dbReference type="EMBL" id="JAPEUX010000010">
    <property type="protein sequence ID" value="KAJ4344822.1"/>
    <property type="molecule type" value="Genomic_DNA"/>
</dbReference>
<sequence>MLSRELENVLASAQQLDPSFDLKDCTWEALLGHIDAAIEIDDRKNKNKIRRGVRNAKADVQLLNSLISIIPDEKGLSLLRGGLSIIFQHILGILTGIIELFALSAAQRRLFASDDELRASLFDLYGVMLDTVQELIRILLRVHKGNWLQRVRKQLPPHESQKVEEIVTHIEVVKKRVTNRLNLLSLERDTNTYKNTQIIKDEVQATRYHISTVEVNVNTMSHNMRATQQTAEDIYVQNQDISTQLDGIGTSVNNASANIQSYVEASVARQFERWKQEFDSGLRSMQKENQDVVSMIQTSMYQFMGEKMNAERLGWLPRPAPQHQPLTYQPIEIPLEQLTHILNVDPTPMLQETQSILRLTHAMQPDGLTKVRSLISTGQLRAWMSLPFPNVLLVDGHCRDQGQGRTSPLSIFCASLAATLAQSSSNIVLHFFCEHHSQPEYDAVSGPAGLLRSLITQLLLYPDACNMPTVALEQSMWEAISRHEVPALLSLFEQILVSTVLPLVAWTHALD</sequence>
<dbReference type="Proteomes" id="UP001140513">
    <property type="component" value="Unassembled WGS sequence"/>
</dbReference>
<evidence type="ECO:0000313" key="2">
    <source>
        <dbReference type="Proteomes" id="UP001140513"/>
    </source>
</evidence>
<reference evidence="1" key="1">
    <citation type="submission" date="2022-10" db="EMBL/GenBank/DDBJ databases">
        <title>Tapping the CABI collections for fungal endophytes: first genome assemblies for Collariella, Neodidymelliopsis, Ascochyta clinopodiicola, Didymella pomorum, Didymosphaeria variabile, Neocosmospora piperis and Neocucurbitaria cava.</title>
        <authorList>
            <person name="Hill R."/>
        </authorList>
    </citation>
    <scope>NUCLEOTIDE SEQUENCE</scope>
    <source>
        <strain evidence="1">IMI 356815</strain>
    </source>
</reference>
<gene>
    <name evidence="1" type="ORF">N0V89_012566</name>
</gene>
<accession>A0A9W8X9E5</accession>
<dbReference type="PANTHER" id="PTHR40619">
    <property type="entry name" value="FUNGAL STAND N-TERMINAL GOODBYE DOMAIN-CONTAINING PROTEIN"/>
    <property type="match status" value="1"/>
</dbReference>
<evidence type="ECO:0000313" key="1">
    <source>
        <dbReference type="EMBL" id="KAJ4344822.1"/>
    </source>
</evidence>
<keyword evidence="2" id="KW-1185">Reference proteome</keyword>
<name>A0A9W8X9E5_9PLEO</name>
<dbReference type="PANTHER" id="PTHR40619:SF3">
    <property type="entry name" value="FUNGAL STAND N-TERMINAL GOODBYE DOMAIN-CONTAINING PROTEIN"/>
    <property type="match status" value="1"/>
</dbReference>
<organism evidence="1 2">
    <name type="scientific">Didymosphaeria variabile</name>
    <dbReference type="NCBI Taxonomy" id="1932322"/>
    <lineage>
        <taxon>Eukaryota</taxon>
        <taxon>Fungi</taxon>
        <taxon>Dikarya</taxon>
        <taxon>Ascomycota</taxon>
        <taxon>Pezizomycotina</taxon>
        <taxon>Dothideomycetes</taxon>
        <taxon>Pleosporomycetidae</taxon>
        <taxon>Pleosporales</taxon>
        <taxon>Massarineae</taxon>
        <taxon>Didymosphaeriaceae</taxon>
        <taxon>Didymosphaeria</taxon>
    </lineage>
</organism>
<dbReference type="RefSeq" id="XP_056065274.1">
    <property type="nucleotide sequence ID" value="XM_056221287.1"/>
</dbReference>
<comment type="caution">
    <text evidence="1">The sequence shown here is derived from an EMBL/GenBank/DDBJ whole genome shotgun (WGS) entry which is preliminary data.</text>
</comment>
<protein>
    <submittedName>
        <fullName evidence="1">Uncharacterized protein</fullName>
    </submittedName>
</protein>
<dbReference type="OrthoDB" id="5419927at2759"/>
<dbReference type="AlphaFoldDB" id="A0A9W8X9E5"/>
<proteinExistence type="predicted"/>
<dbReference type="GeneID" id="80916096"/>